<sequence length="203" mass="21846">MLNAVFTENGAPKDGLTNAVIYIYDLSDNSLIVNGAAVTAVAKGGYKYNFTTYNGGKDYYIVWDSVDLTGHERYAYANIRNVSDYKADVSALAVEANVEGHVTTSLNSYDPPTRAEATADKAAIIVEIDANEIKIDRLLGLTNENTYIDTTVFDSNGNLSSARLRTYSVAGSVGTVSDVLATYIITAVGVGKGKFSSWKQVKQ</sequence>
<name>A0A6M3KPS5_9ZZZZ</name>
<organism evidence="2">
    <name type="scientific">viral metagenome</name>
    <dbReference type="NCBI Taxonomy" id="1070528"/>
    <lineage>
        <taxon>unclassified sequences</taxon>
        <taxon>metagenomes</taxon>
        <taxon>organismal metagenomes</taxon>
    </lineage>
</organism>
<gene>
    <name evidence="2" type="ORF">MM415A00270_0029</name>
    <name evidence="1" type="ORF">MM415B00672_0015</name>
</gene>
<proteinExistence type="predicted"/>
<dbReference type="AlphaFoldDB" id="A0A6M3KPS5"/>
<evidence type="ECO:0000313" key="1">
    <source>
        <dbReference type="EMBL" id="QJA62997.1"/>
    </source>
</evidence>
<dbReference type="EMBL" id="MT141487">
    <property type="protein sequence ID" value="QJA62997.1"/>
    <property type="molecule type" value="Genomic_DNA"/>
</dbReference>
<accession>A0A6M3KPS5</accession>
<protein>
    <submittedName>
        <fullName evidence="2">Uncharacterized protein</fullName>
    </submittedName>
</protein>
<evidence type="ECO:0000313" key="2">
    <source>
        <dbReference type="EMBL" id="QJA83621.1"/>
    </source>
</evidence>
<reference evidence="2" key="1">
    <citation type="submission" date="2020-03" db="EMBL/GenBank/DDBJ databases">
        <title>The deep terrestrial virosphere.</title>
        <authorList>
            <person name="Holmfeldt K."/>
            <person name="Nilsson E."/>
            <person name="Simone D."/>
            <person name="Lopez-Fernandez M."/>
            <person name="Wu X."/>
            <person name="de Brujin I."/>
            <person name="Lundin D."/>
            <person name="Andersson A."/>
            <person name="Bertilsson S."/>
            <person name="Dopson M."/>
        </authorList>
    </citation>
    <scope>NUCLEOTIDE SEQUENCE</scope>
    <source>
        <strain evidence="2">MM415A00270</strain>
        <strain evidence="1">MM415B00672</strain>
    </source>
</reference>
<dbReference type="EMBL" id="MT142514">
    <property type="protein sequence ID" value="QJA83621.1"/>
    <property type="molecule type" value="Genomic_DNA"/>
</dbReference>